<keyword evidence="2" id="KW-1185">Reference proteome</keyword>
<gene>
    <name evidence="1" type="ORF">FCALED_LOCUS8785</name>
</gene>
<accession>A0A9N9CMF6</accession>
<protein>
    <submittedName>
        <fullName evidence="1">10208_t:CDS:1</fullName>
    </submittedName>
</protein>
<dbReference type="AlphaFoldDB" id="A0A9N9CMF6"/>
<dbReference type="Proteomes" id="UP000789570">
    <property type="component" value="Unassembled WGS sequence"/>
</dbReference>
<proteinExistence type="predicted"/>
<evidence type="ECO:0000313" key="2">
    <source>
        <dbReference type="Proteomes" id="UP000789570"/>
    </source>
</evidence>
<sequence length="70" mass="8240">METEIRNSQSDKNDIVGIETLFTSFREALNQHSKPKNIKSVLEETATKKKEILELFQQISYDLEDANYYR</sequence>
<evidence type="ECO:0000313" key="1">
    <source>
        <dbReference type="EMBL" id="CAG8605189.1"/>
    </source>
</evidence>
<reference evidence="1" key="1">
    <citation type="submission" date="2021-06" db="EMBL/GenBank/DDBJ databases">
        <authorList>
            <person name="Kallberg Y."/>
            <person name="Tangrot J."/>
            <person name="Rosling A."/>
        </authorList>
    </citation>
    <scope>NUCLEOTIDE SEQUENCE</scope>
    <source>
        <strain evidence="1">UK204</strain>
    </source>
</reference>
<dbReference type="EMBL" id="CAJVPQ010002685">
    <property type="protein sequence ID" value="CAG8605189.1"/>
    <property type="molecule type" value="Genomic_DNA"/>
</dbReference>
<name>A0A9N9CMF6_9GLOM</name>
<organism evidence="1 2">
    <name type="scientific">Funneliformis caledonium</name>
    <dbReference type="NCBI Taxonomy" id="1117310"/>
    <lineage>
        <taxon>Eukaryota</taxon>
        <taxon>Fungi</taxon>
        <taxon>Fungi incertae sedis</taxon>
        <taxon>Mucoromycota</taxon>
        <taxon>Glomeromycotina</taxon>
        <taxon>Glomeromycetes</taxon>
        <taxon>Glomerales</taxon>
        <taxon>Glomeraceae</taxon>
        <taxon>Funneliformis</taxon>
    </lineage>
</organism>
<comment type="caution">
    <text evidence="1">The sequence shown here is derived from an EMBL/GenBank/DDBJ whole genome shotgun (WGS) entry which is preliminary data.</text>
</comment>
<dbReference type="OrthoDB" id="31005at2759"/>